<evidence type="ECO:0000313" key="2">
    <source>
        <dbReference type="EMBL" id="AFR07691.1"/>
    </source>
</evidence>
<dbReference type="STRING" id="1205910.B005_0037"/>
<dbReference type="Proteomes" id="UP000003779">
    <property type="component" value="Chromosome"/>
</dbReference>
<reference evidence="3" key="2">
    <citation type="submission" date="2012-08" db="EMBL/GenBank/DDBJ databases">
        <title>Whole-genome sequence of Nocardiopsis alba strain ATCC BAA-2165 associated with honeybees.</title>
        <authorList>
            <person name="Qiao J."/>
            <person name="Chen L."/>
            <person name="Li Y."/>
            <person name="Wang J."/>
            <person name="Zhang W."/>
            <person name="Chen S."/>
        </authorList>
    </citation>
    <scope>NUCLEOTIDE SEQUENCE [LARGE SCALE GENOMIC DNA]</scope>
    <source>
        <strain evidence="3">ATCC BAA-2165 / BE74</strain>
    </source>
</reference>
<dbReference type="AlphaFoldDB" id="J7L4P9"/>
<keyword evidence="1" id="KW-0472">Membrane</keyword>
<keyword evidence="1" id="KW-1133">Transmembrane helix</keyword>
<dbReference type="EMBL" id="CP003788">
    <property type="protein sequence ID" value="AFR07691.1"/>
    <property type="molecule type" value="Genomic_DNA"/>
</dbReference>
<dbReference type="HOGENOM" id="CLU_3138274_0_0_11"/>
<keyword evidence="1" id="KW-0812">Transmembrane</keyword>
<evidence type="ECO:0000256" key="1">
    <source>
        <dbReference type="SAM" id="Phobius"/>
    </source>
</evidence>
<gene>
    <name evidence="2" type="ordered locus">B005_0037</name>
</gene>
<name>J7L4P9_NOCAA</name>
<reference evidence="2 3" key="1">
    <citation type="journal article" date="2012" name="J. Bacteriol.">
        <title>Whole-Genome Sequence of Nocardiopsis alba Strain ATCC BAA-2165, Associated with Honeybees.</title>
        <authorList>
            <person name="Qiao J."/>
            <person name="Chen L."/>
            <person name="Li Y."/>
            <person name="Wang J."/>
            <person name="Zhang W."/>
            <person name="Chen S."/>
        </authorList>
    </citation>
    <scope>NUCLEOTIDE SEQUENCE [LARGE SCALE GENOMIC DNA]</scope>
    <source>
        <strain evidence="3">ATCC BAA-2165 / BE74</strain>
    </source>
</reference>
<sequence>MSHEDVSPRAGALLRGAVRSTAQHRCREILNTVVLFIIWIAGIAAQKAM</sequence>
<accession>J7L4P9</accession>
<feature type="transmembrane region" description="Helical" evidence="1">
    <location>
        <begin position="29"/>
        <end position="46"/>
    </location>
</feature>
<dbReference type="KEGG" id="nal:B005_0037"/>
<evidence type="ECO:0000313" key="3">
    <source>
        <dbReference type="Proteomes" id="UP000003779"/>
    </source>
</evidence>
<organism evidence="2 3">
    <name type="scientific">Nocardiopsis alba (strain ATCC BAA-2165 / BE74)</name>
    <dbReference type="NCBI Taxonomy" id="1205910"/>
    <lineage>
        <taxon>Bacteria</taxon>
        <taxon>Bacillati</taxon>
        <taxon>Actinomycetota</taxon>
        <taxon>Actinomycetes</taxon>
        <taxon>Streptosporangiales</taxon>
        <taxon>Nocardiopsidaceae</taxon>
        <taxon>Nocardiopsis</taxon>
    </lineage>
</organism>
<protein>
    <submittedName>
        <fullName evidence="2">Uncharacterized protein</fullName>
    </submittedName>
</protein>
<dbReference type="PATRIC" id="fig|1205910.3.peg.35"/>
<proteinExistence type="predicted"/>